<organism evidence="1 2">
    <name type="scientific">Sphaerodactylus townsendi</name>
    <dbReference type="NCBI Taxonomy" id="933632"/>
    <lineage>
        <taxon>Eukaryota</taxon>
        <taxon>Metazoa</taxon>
        <taxon>Chordata</taxon>
        <taxon>Craniata</taxon>
        <taxon>Vertebrata</taxon>
        <taxon>Euteleostomi</taxon>
        <taxon>Lepidosauria</taxon>
        <taxon>Squamata</taxon>
        <taxon>Bifurcata</taxon>
        <taxon>Gekkota</taxon>
        <taxon>Sphaerodactylidae</taxon>
        <taxon>Sphaerodactylus</taxon>
    </lineage>
</organism>
<reference evidence="1" key="1">
    <citation type="submission" date="2021-08" db="EMBL/GenBank/DDBJ databases">
        <title>The first chromosome-level gecko genome reveals the dynamic sex chromosomes of Neotropical dwarf geckos (Sphaerodactylidae: Sphaerodactylus).</title>
        <authorList>
            <person name="Pinto B.J."/>
            <person name="Keating S.E."/>
            <person name="Gamble T."/>
        </authorList>
    </citation>
    <scope>NUCLEOTIDE SEQUENCE</scope>
    <source>
        <strain evidence="1">TG3544</strain>
    </source>
</reference>
<name>A0ACB8EZD3_9SAUR</name>
<accession>A0ACB8EZD3</accession>
<sequence>MGAEVDGRSGRRVAEELGGQQAGGRSFDGQQKRQGQQKYRASVLSGRDSGKQQKRKLRISASCTLNIYGKEVRECLTRAIWKCDGKLIENTSHIFDRDKS</sequence>
<keyword evidence="2" id="KW-1185">Reference proteome</keyword>
<protein>
    <submittedName>
        <fullName evidence="1">Uncharacterized protein</fullName>
    </submittedName>
</protein>
<evidence type="ECO:0000313" key="1">
    <source>
        <dbReference type="EMBL" id="KAH7997954.1"/>
    </source>
</evidence>
<dbReference type="Proteomes" id="UP000827872">
    <property type="component" value="Linkage Group LG12"/>
</dbReference>
<proteinExistence type="predicted"/>
<comment type="caution">
    <text evidence="1">The sequence shown here is derived from an EMBL/GenBank/DDBJ whole genome shotgun (WGS) entry which is preliminary data.</text>
</comment>
<evidence type="ECO:0000313" key="2">
    <source>
        <dbReference type="Proteomes" id="UP000827872"/>
    </source>
</evidence>
<dbReference type="EMBL" id="CM037625">
    <property type="protein sequence ID" value="KAH7997954.1"/>
    <property type="molecule type" value="Genomic_DNA"/>
</dbReference>
<gene>
    <name evidence="1" type="ORF">K3G42_010783</name>
</gene>